<evidence type="ECO:0000313" key="3">
    <source>
        <dbReference type="Proteomes" id="UP000094469"/>
    </source>
</evidence>
<dbReference type="Proteomes" id="UP000094469">
    <property type="component" value="Unassembled WGS sequence"/>
</dbReference>
<organism evidence="2 3">
    <name type="scientific">Enterococcus ureilyticus</name>
    <dbReference type="NCBI Taxonomy" id="1131292"/>
    <lineage>
        <taxon>Bacteria</taxon>
        <taxon>Bacillati</taxon>
        <taxon>Bacillota</taxon>
        <taxon>Bacilli</taxon>
        <taxon>Lactobacillales</taxon>
        <taxon>Enterococcaceae</taxon>
        <taxon>Enterococcus</taxon>
    </lineage>
</organism>
<dbReference type="STRING" id="1131292.BCR24_15080"/>
<reference evidence="3" key="1">
    <citation type="submission" date="2016-09" db="EMBL/GenBank/DDBJ databases">
        <authorList>
            <person name="Gulvik C.A."/>
        </authorList>
    </citation>
    <scope>NUCLEOTIDE SEQUENCE [LARGE SCALE GENOMIC DNA]</scope>
    <source>
        <strain evidence="3">LMG 26676</strain>
    </source>
</reference>
<evidence type="ECO:0000256" key="1">
    <source>
        <dbReference type="SAM" id="Phobius"/>
    </source>
</evidence>
<protein>
    <submittedName>
        <fullName evidence="2">Uncharacterized protein</fullName>
    </submittedName>
</protein>
<comment type="caution">
    <text evidence="2">The sequence shown here is derived from an EMBL/GenBank/DDBJ whole genome shotgun (WGS) entry which is preliminary data.</text>
</comment>
<keyword evidence="3" id="KW-1185">Reference proteome</keyword>
<gene>
    <name evidence="2" type="ORF">BCR24_15080</name>
</gene>
<proteinExistence type="predicted"/>
<evidence type="ECO:0000313" key="2">
    <source>
        <dbReference type="EMBL" id="OEG22530.1"/>
    </source>
</evidence>
<feature type="transmembrane region" description="Helical" evidence="1">
    <location>
        <begin position="34"/>
        <end position="55"/>
    </location>
</feature>
<dbReference type="EMBL" id="MIKC01000014">
    <property type="protein sequence ID" value="OEG22530.1"/>
    <property type="molecule type" value="Genomic_DNA"/>
</dbReference>
<keyword evidence="1" id="KW-0812">Transmembrane</keyword>
<accession>A0A1E5HD00</accession>
<keyword evidence="1" id="KW-1133">Transmembrane helix</keyword>
<feature type="transmembrane region" description="Helical" evidence="1">
    <location>
        <begin position="61"/>
        <end position="79"/>
    </location>
</feature>
<name>A0A1E5HD00_9ENTE</name>
<sequence>MKNNIRKRSVVLRFGLLGWLLYRKRGMKFEAKGYVFKLYSVAFFLVFSLVASVLGFVSVKMWVYCELLLILLSCLYGYWASRFFWKER</sequence>
<keyword evidence="1" id="KW-0472">Membrane</keyword>
<dbReference type="AlphaFoldDB" id="A0A1E5HD00"/>